<dbReference type="SUPFAM" id="SSF88798">
    <property type="entry name" value="N-terminal, heterodimerisation domain of RBP7 (RpoE)"/>
    <property type="match status" value="1"/>
</dbReference>
<reference evidence="10 11" key="1">
    <citation type="submission" date="2021-05" db="EMBL/GenBank/DDBJ databases">
        <title>Genome Assembly of Synthetic Allotetraploid Brassica napus Reveals Homoeologous Exchanges between Subgenomes.</title>
        <authorList>
            <person name="Davis J.T."/>
        </authorList>
    </citation>
    <scope>NUCLEOTIDE SEQUENCE [LARGE SCALE GENOMIC DNA]</scope>
    <source>
        <strain evidence="11">cv. Da-Ae</strain>
        <tissue evidence="10">Seedling</tissue>
    </source>
</reference>
<dbReference type="InterPro" id="IPR005576">
    <property type="entry name" value="Rpb7-like_N"/>
</dbReference>
<evidence type="ECO:0000313" key="10">
    <source>
        <dbReference type="EMBL" id="KAH0866632.1"/>
    </source>
</evidence>
<proteinExistence type="inferred from homology"/>
<dbReference type="Gene3D" id="2.40.50.140">
    <property type="entry name" value="Nucleic acid-binding proteins"/>
    <property type="match status" value="1"/>
</dbReference>
<accession>A0ABQ7YEN8</accession>
<feature type="domain" description="RNA polymerase Rpb7-like N-terminal" evidence="8">
    <location>
        <begin position="8"/>
        <end position="63"/>
    </location>
</feature>
<keyword evidence="4 6" id="KW-0804">Transcription</keyword>
<evidence type="ECO:0000256" key="6">
    <source>
        <dbReference type="RuleBase" id="RU369086"/>
    </source>
</evidence>
<keyword evidence="5 6" id="KW-0539">Nucleus</keyword>
<evidence type="ECO:0000256" key="3">
    <source>
        <dbReference type="ARBA" id="ARBA00022478"/>
    </source>
</evidence>
<evidence type="ECO:0000256" key="7">
    <source>
        <dbReference type="SAM" id="Phobius"/>
    </source>
</evidence>
<dbReference type="InterPro" id="IPR013238">
    <property type="entry name" value="RNA_pol_III_Rbc25"/>
</dbReference>
<protein>
    <recommendedName>
        <fullName evidence="6">DNA-directed RNA polymerase subunit</fullName>
    </recommendedName>
</protein>
<keyword evidence="7" id="KW-0812">Transmembrane</keyword>
<evidence type="ECO:0000259" key="8">
    <source>
        <dbReference type="Pfam" id="PF03876"/>
    </source>
</evidence>
<evidence type="ECO:0000313" key="11">
    <source>
        <dbReference type="Proteomes" id="UP000824890"/>
    </source>
</evidence>
<name>A0ABQ7YEN8_BRANA</name>
<dbReference type="InterPro" id="IPR012340">
    <property type="entry name" value="NA-bd_OB-fold"/>
</dbReference>
<sequence>MFCLSEMEDTVRVPPDLLKLPLEVAIKKVLQKLLLNKVLSIGLCVTIYDIKSAEGGFVLPGDGPATYKVRFRIVVFRPFVGEVIAARFKESDSNGLRLTLGFFEDIYVPAPLIPRPNRCEPDPYNRSQMRWVWIFEEQEYIIDHSCQINFRVENISYPPVPTEQAEDAKPFAPMVITMMMVWALFLGGRVVVRGIMKMMIHEPNFFKLTTRVSLTNQVNQEDQHQVPLIFSQALQIKI</sequence>
<gene>
    <name evidence="10" type="ORF">HID58_083843</name>
</gene>
<dbReference type="Proteomes" id="UP000824890">
    <property type="component" value="Unassembled WGS sequence"/>
</dbReference>
<dbReference type="Pfam" id="PF03876">
    <property type="entry name" value="SHS2_Rpb7-N"/>
    <property type="match status" value="1"/>
</dbReference>
<feature type="transmembrane region" description="Helical" evidence="7">
    <location>
        <begin position="171"/>
        <end position="192"/>
    </location>
</feature>
<comment type="subcellular location">
    <subcellularLocation>
        <location evidence="1 6">Nucleus</location>
    </subcellularLocation>
</comment>
<dbReference type="InterPro" id="IPR036898">
    <property type="entry name" value="RNA_pol_Rpb7-like_N_sf"/>
</dbReference>
<comment type="function">
    <text evidence="6">DNA-dependent RNA polymerase which catalyzes the transcription of DNA into RNA using the four ribonucleoside triphosphates as substrates.</text>
</comment>
<comment type="similarity">
    <text evidence="2">Belongs to the eukaryotic RPB7/RPC8 RNA polymerase subunit family.</text>
</comment>
<feature type="domain" description="RNA polymerase III subunit Rpc25" evidence="9">
    <location>
        <begin position="82"/>
        <end position="166"/>
    </location>
</feature>
<organism evidence="10 11">
    <name type="scientific">Brassica napus</name>
    <name type="common">Rape</name>
    <dbReference type="NCBI Taxonomy" id="3708"/>
    <lineage>
        <taxon>Eukaryota</taxon>
        <taxon>Viridiplantae</taxon>
        <taxon>Streptophyta</taxon>
        <taxon>Embryophyta</taxon>
        <taxon>Tracheophyta</taxon>
        <taxon>Spermatophyta</taxon>
        <taxon>Magnoliopsida</taxon>
        <taxon>eudicotyledons</taxon>
        <taxon>Gunneridae</taxon>
        <taxon>Pentapetalae</taxon>
        <taxon>rosids</taxon>
        <taxon>malvids</taxon>
        <taxon>Brassicales</taxon>
        <taxon>Brassicaceae</taxon>
        <taxon>Brassiceae</taxon>
        <taxon>Brassica</taxon>
    </lineage>
</organism>
<dbReference type="Pfam" id="PF08292">
    <property type="entry name" value="RNA_pol_Rbc25"/>
    <property type="match status" value="1"/>
</dbReference>
<keyword evidence="11" id="KW-1185">Reference proteome</keyword>
<evidence type="ECO:0000256" key="1">
    <source>
        <dbReference type="ARBA" id="ARBA00004123"/>
    </source>
</evidence>
<comment type="caution">
    <text evidence="10">The sequence shown here is derived from an EMBL/GenBank/DDBJ whole genome shotgun (WGS) entry which is preliminary data.</text>
</comment>
<dbReference type="PANTHER" id="PTHR12709">
    <property type="entry name" value="DNA-DIRECTED RNA POLYMERASE II, III"/>
    <property type="match status" value="1"/>
</dbReference>
<evidence type="ECO:0000256" key="4">
    <source>
        <dbReference type="ARBA" id="ARBA00023163"/>
    </source>
</evidence>
<dbReference type="PANTHER" id="PTHR12709:SF1">
    <property type="entry name" value="DNA-DIRECTED RNA POLYMERASE III SUBUNIT RPC8"/>
    <property type="match status" value="1"/>
</dbReference>
<evidence type="ECO:0000259" key="9">
    <source>
        <dbReference type="Pfam" id="PF08292"/>
    </source>
</evidence>
<dbReference type="CDD" id="cd04330">
    <property type="entry name" value="RNAP_III_Rpc25_N"/>
    <property type="match status" value="1"/>
</dbReference>
<evidence type="ECO:0000256" key="5">
    <source>
        <dbReference type="ARBA" id="ARBA00023242"/>
    </source>
</evidence>
<dbReference type="EMBL" id="JAGKQM010000018">
    <property type="protein sequence ID" value="KAH0866632.1"/>
    <property type="molecule type" value="Genomic_DNA"/>
</dbReference>
<keyword evidence="3 6" id="KW-0240">DNA-directed RNA polymerase</keyword>
<keyword evidence="7" id="KW-1133">Transmembrane helix</keyword>
<keyword evidence="7" id="KW-0472">Membrane</keyword>
<dbReference type="SUPFAM" id="SSF50249">
    <property type="entry name" value="Nucleic acid-binding proteins"/>
    <property type="match status" value="1"/>
</dbReference>
<evidence type="ECO:0000256" key="2">
    <source>
        <dbReference type="ARBA" id="ARBA00009307"/>
    </source>
</evidence>
<dbReference type="InterPro" id="IPR045113">
    <property type="entry name" value="Rpb7-like"/>
</dbReference>
<dbReference type="Gene3D" id="3.30.1490.120">
    <property type="entry name" value="RNA polymerase Rpb7-like, N-terminal domain"/>
    <property type="match status" value="1"/>
</dbReference>